<dbReference type="Gene3D" id="1.10.287.130">
    <property type="match status" value="1"/>
</dbReference>
<dbReference type="Gene3D" id="3.30.450.20">
    <property type="entry name" value="PAS domain"/>
    <property type="match status" value="1"/>
</dbReference>
<evidence type="ECO:0000256" key="7">
    <source>
        <dbReference type="ARBA" id="ARBA00022840"/>
    </source>
</evidence>
<comment type="catalytic activity">
    <reaction evidence="1">
        <text>ATP + protein L-histidine = ADP + protein N-phospho-L-histidine.</text>
        <dbReference type="EC" id="2.7.13.3"/>
    </reaction>
</comment>
<dbReference type="Gene3D" id="3.30.565.10">
    <property type="entry name" value="Histidine kinase-like ATPase, C-terminal domain"/>
    <property type="match status" value="1"/>
</dbReference>
<name>A0ABP8I276_9BURK</name>
<feature type="transmembrane region" description="Helical" evidence="10">
    <location>
        <begin position="307"/>
        <end position="324"/>
    </location>
</feature>
<organism evidence="12 13">
    <name type="scientific">Variovorax defluvii</name>
    <dbReference type="NCBI Taxonomy" id="913761"/>
    <lineage>
        <taxon>Bacteria</taxon>
        <taxon>Pseudomonadati</taxon>
        <taxon>Pseudomonadota</taxon>
        <taxon>Betaproteobacteria</taxon>
        <taxon>Burkholderiales</taxon>
        <taxon>Comamonadaceae</taxon>
        <taxon>Variovorax</taxon>
    </lineage>
</organism>
<accession>A0ABP8I276</accession>
<dbReference type="InterPro" id="IPR036097">
    <property type="entry name" value="HisK_dim/P_sf"/>
</dbReference>
<dbReference type="InterPro" id="IPR005467">
    <property type="entry name" value="His_kinase_dom"/>
</dbReference>
<keyword evidence="3" id="KW-0597">Phosphoprotein</keyword>
<evidence type="ECO:0000313" key="13">
    <source>
        <dbReference type="Proteomes" id="UP001500975"/>
    </source>
</evidence>
<dbReference type="InterPro" id="IPR017181">
    <property type="entry name" value="Sig_transdc_His_kin_CHASE2"/>
</dbReference>
<sequence>MLLLLPSAIVWLDGRPGLVEANAAVYDRMLFDSAQPPSGDILIVGIDKRTLETLGPWPVPRSVHALLLEQLAAHEPKAVLLDLFLGTSSSDPAQDQALTSAMAKLPVYLPLDYAAGPDGEPSFKSPALALAKAARGVGHANATPDADGFVRGIWRWEGSAQEIWPYLGLVMAGEPGRPVTASHIGEEPGSRSVRRGRFGIDFAGAAGSYPTVSYLDILYGNFSDELVRGKFVLIGALADAALGDTVPVAGIGAQTNLPGVEVHANALDALLHDRAIEVPTDWRRVLWISVPIWLALLLYLLNASHSLAWTFSVTGLCIGVNYLALVQGRIALPFASPLCGVAAAYVLWSWRRMSELLLFFRERAERLNAVPAGAFEPPLPLQPVALDSVERRTNTLDLAIERLTRLQALLTQGMWSLPVPVLICRPDGVVSQSNAAAQQLLAPQPSLSSTGLMLRRGASVDRLQGVNLPQLIARLRRAKIEVPRAAQSRSGTIWDNAMAHEYTTDQGSIFTLRAASLDESATQGESLRAWVVVLNDITAQRQAQREREQLFSFLSHDVRSPQVSILSLLALHADGAPGGDLKQVVEGIGREARRTIRLVENFMDTLEAESRAYNFMQTEPASVVIDAIDAIWATAHARGLSVAPRLGTVEGKIWADAPLLTRGVVNLLNNAIRHSQPGASLHVCMEANPDATSLHGEVVISVQDEGSGMDADRVRELMTREAKRKSKPGADIEAGHGWGIGLTIVRTVIARHGGWLEVMSAPGAGTTFLIGLPLSPDDTQFESDRGGREGGPRVAAQLSR</sequence>
<keyword evidence="7" id="KW-0067">ATP-binding</keyword>
<dbReference type="SMART" id="SM00387">
    <property type="entry name" value="HATPase_c"/>
    <property type="match status" value="1"/>
</dbReference>
<proteinExistence type="predicted"/>
<dbReference type="Pfam" id="PF05226">
    <property type="entry name" value="CHASE2"/>
    <property type="match status" value="1"/>
</dbReference>
<keyword evidence="10" id="KW-1133">Transmembrane helix</keyword>
<dbReference type="Proteomes" id="UP001500975">
    <property type="component" value="Unassembled WGS sequence"/>
</dbReference>
<evidence type="ECO:0000259" key="11">
    <source>
        <dbReference type="PROSITE" id="PS50109"/>
    </source>
</evidence>
<dbReference type="SMART" id="SM00388">
    <property type="entry name" value="HisKA"/>
    <property type="match status" value="1"/>
</dbReference>
<keyword evidence="10" id="KW-0812">Transmembrane</keyword>
<dbReference type="CDD" id="cd00082">
    <property type="entry name" value="HisKA"/>
    <property type="match status" value="1"/>
</dbReference>
<dbReference type="InterPro" id="IPR004358">
    <property type="entry name" value="Sig_transdc_His_kin-like_C"/>
</dbReference>
<keyword evidence="5" id="KW-0547">Nucleotide-binding</keyword>
<evidence type="ECO:0000256" key="1">
    <source>
        <dbReference type="ARBA" id="ARBA00000085"/>
    </source>
</evidence>
<evidence type="ECO:0000256" key="2">
    <source>
        <dbReference type="ARBA" id="ARBA00012438"/>
    </source>
</evidence>
<dbReference type="CDD" id="cd00075">
    <property type="entry name" value="HATPase"/>
    <property type="match status" value="1"/>
</dbReference>
<dbReference type="PROSITE" id="PS50109">
    <property type="entry name" value="HIS_KIN"/>
    <property type="match status" value="1"/>
</dbReference>
<dbReference type="SUPFAM" id="SSF55874">
    <property type="entry name" value="ATPase domain of HSP90 chaperone/DNA topoisomerase II/histidine kinase"/>
    <property type="match status" value="1"/>
</dbReference>
<dbReference type="PIRSF" id="PIRSF037347">
    <property type="entry name" value="STHK_CHASE2_PAS_prd"/>
    <property type="match status" value="1"/>
</dbReference>
<keyword evidence="8" id="KW-0902">Two-component regulatory system</keyword>
<evidence type="ECO:0000256" key="8">
    <source>
        <dbReference type="ARBA" id="ARBA00023012"/>
    </source>
</evidence>
<protein>
    <recommendedName>
        <fullName evidence="2">histidine kinase</fullName>
        <ecNumber evidence="2">2.7.13.3</ecNumber>
    </recommendedName>
</protein>
<feature type="region of interest" description="Disordered" evidence="9">
    <location>
        <begin position="775"/>
        <end position="800"/>
    </location>
</feature>
<feature type="compositionally biased region" description="Basic and acidic residues" evidence="9">
    <location>
        <begin position="782"/>
        <end position="791"/>
    </location>
</feature>
<evidence type="ECO:0000313" key="12">
    <source>
        <dbReference type="EMBL" id="GAA4349883.1"/>
    </source>
</evidence>
<dbReference type="InterPro" id="IPR003661">
    <property type="entry name" value="HisK_dim/P_dom"/>
</dbReference>
<dbReference type="InterPro" id="IPR050351">
    <property type="entry name" value="BphY/WalK/GraS-like"/>
</dbReference>
<evidence type="ECO:0000256" key="6">
    <source>
        <dbReference type="ARBA" id="ARBA00022777"/>
    </source>
</evidence>
<keyword evidence="4" id="KW-0808">Transferase</keyword>
<dbReference type="EMBL" id="BAABGJ010000060">
    <property type="protein sequence ID" value="GAA4349883.1"/>
    <property type="molecule type" value="Genomic_DNA"/>
</dbReference>
<keyword evidence="10" id="KW-0472">Membrane</keyword>
<feature type="transmembrane region" description="Helical" evidence="10">
    <location>
        <begin position="330"/>
        <end position="348"/>
    </location>
</feature>
<dbReference type="InterPro" id="IPR003594">
    <property type="entry name" value="HATPase_dom"/>
</dbReference>
<dbReference type="Pfam" id="PF02518">
    <property type="entry name" value="HATPase_c"/>
    <property type="match status" value="1"/>
</dbReference>
<dbReference type="SUPFAM" id="SSF47384">
    <property type="entry name" value="Homodimeric domain of signal transducing histidine kinase"/>
    <property type="match status" value="1"/>
</dbReference>
<dbReference type="PANTHER" id="PTHR42878">
    <property type="entry name" value="TWO-COMPONENT HISTIDINE KINASE"/>
    <property type="match status" value="1"/>
</dbReference>
<evidence type="ECO:0000256" key="3">
    <source>
        <dbReference type="ARBA" id="ARBA00022553"/>
    </source>
</evidence>
<keyword evidence="13" id="KW-1185">Reference proteome</keyword>
<comment type="caution">
    <text evidence="12">The sequence shown here is derived from an EMBL/GenBank/DDBJ whole genome shotgun (WGS) entry which is preliminary data.</text>
</comment>
<evidence type="ECO:0000256" key="10">
    <source>
        <dbReference type="SAM" id="Phobius"/>
    </source>
</evidence>
<dbReference type="PRINTS" id="PR00344">
    <property type="entry name" value="BCTRLSENSOR"/>
</dbReference>
<dbReference type="PANTHER" id="PTHR42878:SF7">
    <property type="entry name" value="SENSOR HISTIDINE KINASE GLRK"/>
    <property type="match status" value="1"/>
</dbReference>
<evidence type="ECO:0000256" key="9">
    <source>
        <dbReference type="SAM" id="MobiDB-lite"/>
    </source>
</evidence>
<dbReference type="InterPro" id="IPR007890">
    <property type="entry name" value="CHASE2"/>
</dbReference>
<dbReference type="EC" id="2.7.13.3" evidence="2"/>
<dbReference type="SMART" id="SM01080">
    <property type="entry name" value="CHASE2"/>
    <property type="match status" value="1"/>
</dbReference>
<reference evidence="13" key="1">
    <citation type="journal article" date="2019" name="Int. J. Syst. Evol. Microbiol.">
        <title>The Global Catalogue of Microorganisms (GCM) 10K type strain sequencing project: providing services to taxonomists for standard genome sequencing and annotation.</title>
        <authorList>
            <consortium name="The Broad Institute Genomics Platform"/>
            <consortium name="The Broad Institute Genome Sequencing Center for Infectious Disease"/>
            <person name="Wu L."/>
            <person name="Ma J."/>
        </authorList>
    </citation>
    <scope>NUCLEOTIDE SEQUENCE [LARGE SCALE GENOMIC DNA]</scope>
    <source>
        <strain evidence="13">JCM 17804</strain>
    </source>
</reference>
<evidence type="ECO:0000256" key="5">
    <source>
        <dbReference type="ARBA" id="ARBA00022741"/>
    </source>
</evidence>
<keyword evidence="6" id="KW-0418">Kinase</keyword>
<evidence type="ECO:0000256" key="4">
    <source>
        <dbReference type="ARBA" id="ARBA00022679"/>
    </source>
</evidence>
<feature type="domain" description="Histidine kinase" evidence="11">
    <location>
        <begin position="553"/>
        <end position="776"/>
    </location>
</feature>
<dbReference type="InterPro" id="IPR036890">
    <property type="entry name" value="HATPase_C_sf"/>
</dbReference>
<gene>
    <name evidence="12" type="ORF">GCM10023165_37050</name>
</gene>